<proteinExistence type="predicted"/>
<sequence length="338" mass="38285">MSAHPTHPQTGGFKQDHYYLRGYATLSLTTTVHASTSSSGSGTTSVDSSWETTRLKLPHIRELSKCRHIETERRSSSTQLPLLSYPEIPCTLLQPKSQTHTSKIAQTKANLCDSEEPTWNSAFIAGCFEDPLAKWNVARRAYQIVCSSWFSLKQDLSILIRKFCQQARVQEMGGGPESLAPFATEIHRTIHVFFEPHAALLFRKKLATLAVRTFIEKWDIKIPKAVALFPRHFHILVMTTMTLLDFIAELHVHGMLEGHQLFACLRVLLKGLKTVEHIQAIHRLVVRSKGGCWRPEGEEKYSREVLETFLQAFLKQGYEWHEPHRQGTSVSGLLSTAV</sequence>
<gene>
    <name evidence="1" type="ORF">ARMOST_18772</name>
</gene>
<dbReference type="Proteomes" id="UP000219338">
    <property type="component" value="Unassembled WGS sequence"/>
</dbReference>
<organism evidence="1 2">
    <name type="scientific">Armillaria ostoyae</name>
    <name type="common">Armillaria root rot fungus</name>
    <dbReference type="NCBI Taxonomy" id="47428"/>
    <lineage>
        <taxon>Eukaryota</taxon>
        <taxon>Fungi</taxon>
        <taxon>Dikarya</taxon>
        <taxon>Basidiomycota</taxon>
        <taxon>Agaricomycotina</taxon>
        <taxon>Agaricomycetes</taxon>
        <taxon>Agaricomycetidae</taxon>
        <taxon>Agaricales</taxon>
        <taxon>Marasmiineae</taxon>
        <taxon>Physalacriaceae</taxon>
        <taxon>Armillaria</taxon>
    </lineage>
</organism>
<evidence type="ECO:0000313" key="1">
    <source>
        <dbReference type="EMBL" id="SJL15281.1"/>
    </source>
</evidence>
<evidence type="ECO:0000313" key="2">
    <source>
        <dbReference type="Proteomes" id="UP000219338"/>
    </source>
</evidence>
<dbReference type="EMBL" id="FUEG01000027">
    <property type="protein sequence ID" value="SJL15281.1"/>
    <property type="molecule type" value="Genomic_DNA"/>
</dbReference>
<dbReference type="AlphaFoldDB" id="A0A284S2N7"/>
<accession>A0A284S2N7</accession>
<protein>
    <submittedName>
        <fullName evidence="1">Uncharacterized protein</fullName>
    </submittedName>
</protein>
<name>A0A284S2N7_ARMOS</name>
<reference evidence="2" key="1">
    <citation type="journal article" date="2017" name="Nat. Ecol. Evol.">
        <title>Genome expansion and lineage-specific genetic innovations in the forest pathogenic fungi Armillaria.</title>
        <authorList>
            <person name="Sipos G."/>
            <person name="Prasanna A.N."/>
            <person name="Walter M.C."/>
            <person name="O'Connor E."/>
            <person name="Balint B."/>
            <person name="Krizsan K."/>
            <person name="Kiss B."/>
            <person name="Hess J."/>
            <person name="Varga T."/>
            <person name="Slot J."/>
            <person name="Riley R."/>
            <person name="Boka B."/>
            <person name="Rigling D."/>
            <person name="Barry K."/>
            <person name="Lee J."/>
            <person name="Mihaltcheva S."/>
            <person name="LaButti K."/>
            <person name="Lipzen A."/>
            <person name="Waldron R."/>
            <person name="Moloney N.M."/>
            <person name="Sperisen C."/>
            <person name="Kredics L."/>
            <person name="Vagvoelgyi C."/>
            <person name="Patrignani A."/>
            <person name="Fitzpatrick D."/>
            <person name="Nagy I."/>
            <person name="Doyle S."/>
            <person name="Anderson J.B."/>
            <person name="Grigoriev I.V."/>
            <person name="Gueldener U."/>
            <person name="Muensterkoetter M."/>
            <person name="Nagy L.G."/>
        </authorList>
    </citation>
    <scope>NUCLEOTIDE SEQUENCE [LARGE SCALE GENOMIC DNA]</scope>
    <source>
        <strain evidence="2">C18/9</strain>
    </source>
</reference>
<dbReference type="OrthoDB" id="3040360at2759"/>
<keyword evidence="2" id="KW-1185">Reference proteome</keyword>